<dbReference type="GO" id="GO:0003725">
    <property type="term" value="F:double-stranded RNA binding"/>
    <property type="evidence" value="ECO:0007669"/>
    <property type="project" value="TreeGrafter"/>
</dbReference>
<dbReference type="AlphaFoldDB" id="A0A1W0WCZ7"/>
<feature type="domain" description="WW" evidence="3">
    <location>
        <begin position="145"/>
        <end position="178"/>
    </location>
</feature>
<feature type="compositionally biased region" description="Low complexity" evidence="2">
    <location>
        <begin position="63"/>
        <end position="82"/>
    </location>
</feature>
<protein>
    <submittedName>
        <fullName evidence="5">Microprocessor complex subunit DGCR8</fullName>
    </submittedName>
</protein>
<dbReference type="Gene3D" id="3.30.160.20">
    <property type="match status" value="2"/>
</dbReference>
<dbReference type="GO" id="GO:0070878">
    <property type="term" value="F:primary miRNA binding"/>
    <property type="evidence" value="ECO:0007669"/>
    <property type="project" value="TreeGrafter"/>
</dbReference>
<dbReference type="Proteomes" id="UP000192578">
    <property type="component" value="Unassembled WGS sequence"/>
</dbReference>
<name>A0A1W0WCZ7_HYPEX</name>
<dbReference type="PROSITE" id="PS50020">
    <property type="entry name" value="WW_DOMAIN_2"/>
    <property type="match status" value="1"/>
</dbReference>
<evidence type="ECO:0000313" key="5">
    <source>
        <dbReference type="EMBL" id="OQV13069.1"/>
    </source>
</evidence>
<reference evidence="6" key="1">
    <citation type="submission" date="2017-01" db="EMBL/GenBank/DDBJ databases">
        <title>Comparative genomics of anhydrobiosis in the tardigrade Hypsibius dujardini.</title>
        <authorList>
            <person name="Yoshida Y."/>
            <person name="Koutsovoulos G."/>
            <person name="Laetsch D."/>
            <person name="Stevens L."/>
            <person name="Kumar S."/>
            <person name="Horikawa D."/>
            <person name="Ishino K."/>
            <person name="Komine S."/>
            <person name="Tomita M."/>
            <person name="Blaxter M."/>
            <person name="Arakawa K."/>
        </authorList>
    </citation>
    <scope>NUCLEOTIDE SEQUENCE [LARGE SCALE GENOMIC DNA]</scope>
    <source>
        <strain evidence="6">Z151</strain>
    </source>
</reference>
<dbReference type="OrthoDB" id="112668at2759"/>
<feature type="region of interest" description="Disordered" evidence="2">
    <location>
        <begin position="54"/>
        <end position="86"/>
    </location>
</feature>
<evidence type="ECO:0000313" key="6">
    <source>
        <dbReference type="Proteomes" id="UP000192578"/>
    </source>
</evidence>
<feature type="domain" description="DRBM" evidence="4">
    <location>
        <begin position="341"/>
        <end position="408"/>
    </location>
</feature>
<dbReference type="EMBL" id="MTYJ01000131">
    <property type="protein sequence ID" value="OQV13069.1"/>
    <property type="molecule type" value="Genomic_DNA"/>
</dbReference>
<dbReference type="InterPro" id="IPR014720">
    <property type="entry name" value="dsRBD_dom"/>
</dbReference>
<dbReference type="InterPro" id="IPR040375">
    <property type="entry name" value="DGCR8"/>
</dbReference>
<dbReference type="GO" id="GO:0070877">
    <property type="term" value="C:microprocessor complex"/>
    <property type="evidence" value="ECO:0007669"/>
    <property type="project" value="InterPro"/>
</dbReference>
<dbReference type="Pfam" id="PF00035">
    <property type="entry name" value="dsrm"/>
    <property type="match status" value="1"/>
</dbReference>
<evidence type="ECO:0000259" key="4">
    <source>
        <dbReference type="PROSITE" id="PS50137"/>
    </source>
</evidence>
<dbReference type="GO" id="GO:0020037">
    <property type="term" value="F:heme binding"/>
    <property type="evidence" value="ECO:0007669"/>
    <property type="project" value="InterPro"/>
</dbReference>
<evidence type="ECO:0000256" key="2">
    <source>
        <dbReference type="SAM" id="MobiDB-lite"/>
    </source>
</evidence>
<sequence length="600" mass="65485">MAGQFDGCYPHFGAWNLNDLLGVPNTSDGQQFGGLPEAALSEYLQVFDEDYSDDDDNGLSIYSSPTDTTLSSPPGSSNPGSNVQLPPVEASQFEKGEIKDVADEVGASSTVVFAPAHGDDDTAGTTVCRRKYRLLDGGELQRLGQKLPEGWTVLTHESGLPVFFHQPTRVLTFGKPYALDDVPPGQPTGNATPHSHAVPMDAVPCFSGRNRENRSVSQGDGGTNPIVENSFTLDAGFSSDSSGGCGTVSSVSAPDYPACLTPDELRDYCSGRFTFQCSVVRSKQDRRPDGGKVQRLSLHPPPPEHSKKSAASAQRGQIISFTRPSHDGTGEMRVQLNLSKSHVSMLQDYLQRTRRLLPVYEFRQPLDTAHTHEVIILLDGQEVSAGAGSTKKAAKDEAAGSLLLKLAPELRDVLAKTTAESSPGVVKQSHEAEVFGDMSVDDFRVSELAFQAGMVNPSEALLRALCCLDRRNVSLVRSRMAMTARRLSEYENEYTMTAGPYTASVIMGEPLKAKFLCAQRILKQMHPELPRYVDVLRLYGAEYTARIQQRREQDRSIYATVAGPSVVEREPNWALMEKLREEMHKVLPVCPGALSSIRYT</sequence>
<feature type="region of interest" description="Disordered" evidence="2">
    <location>
        <begin position="283"/>
        <end position="315"/>
    </location>
</feature>
<accession>A0A1W0WCZ7</accession>
<evidence type="ECO:0000259" key="3">
    <source>
        <dbReference type="PROSITE" id="PS50020"/>
    </source>
</evidence>
<dbReference type="SUPFAM" id="SSF54768">
    <property type="entry name" value="dsRNA-binding domain-like"/>
    <property type="match status" value="1"/>
</dbReference>
<dbReference type="PANTHER" id="PTHR13482">
    <property type="entry name" value="MICRORNA PROCESSOR COMPLEX SUBUNIT DGCR8"/>
    <property type="match status" value="1"/>
</dbReference>
<dbReference type="SMART" id="SM00358">
    <property type="entry name" value="DSRM"/>
    <property type="match status" value="1"/>
</dbReference>
<dbReference type="GO" id="GO:0031053">
    <property type="term" value="P:primary miRNA processing"/>
    <property type="evidence" value="ECO:0007669"/>
    <property type="project" value="InterPro"/>
</dbReference>
<organism evidence="5 6">
    <name type="scientific">Hypsibius exemplaris</name>
    <name type="common">Freshwater tardigrade</name>
    <dbReference type="NCBI Taxonomy" id="2072580"/>
    <lineage>
        <taxon>Eukaryota</taxon>
        <taxon>Metazoa</taxon>
        <taxon>Ecdysozoa</taxon>
        <taxon>Tardigrada</taxon>
        <taxon>Eutardigrada</taxon>
        <taxon>Parachela</taxon>
        <taxon>Hypsibioidea</taxon>
        <taxon>Hypsibiidae</taxon>
        <taxon>Hypsibius</taxon>
    </lineage>
</organism>
<comment type="caution">
    <text evidence="5">The sequence shown here is derived from an EMBL/GenBank/DDBJ whole genome shotgun (WGS) entry which is preliminary data.</text>
</comment>
<dbReference type="GO" id="GO:0042802">
    <property type="term" value="F:identical protein binding"/>
    <property type="evidence" value="ECO:0007669"/>
    <property type="project" value="InterPro"/>
</dbReference>
<dbReference type="Gene3D" id="2.20.70.10">
    <property type="match status" value="1"/>
</dbReference>
<gene>
    <name evidence="5" type="ORF">BV898_12726</name>
</gene>
<dbReference type="PROSITE" id="PS50137">
    <property type="entry name" value="DS_RBD"/>
    <property type="match status" value="1"/>
</dbReference>
<dbReference type="InterPro" id="IPR001202">
    <property type="entry name" value="WW_dom"/>
</dbReference>
<keyword evidence="6" id="KW-1185">Reference proteome</keyword>
<keyword evidence="1" id="KW-0694">RNA-binding</keyword>
<dbReference type="PANTHER" id="PTHR13482:SF3">
    <property type="entry name" value="MICROPROCESSOR COMPLEX SUBUNIT DGCR8"/>
    <property type="match status" value="1"/>
</dbReference>
<evidence type="ECO:0000256" key="1">
    <source>
        <dbReference type="PROSITE-ProRule" id="PRU00266"/>
    </source>
</evidence>
<proteinExistence type="predicted"/>
<feature type="compositionally biased region" description="Basic and acidic residues" evidence="2">
    <location>
        <begin position="283"/>
        <end position="292"/>
    </location>
</feature>